<dbReference type="Pfam" id="PF02518">
    <property type="entry name" value="HATPase_c"/>
    <property type="match status" value="1"/>
</dbReference>
<dbReference type="InterPro" id="IPR058544">
    <property type="entry name" value="ETR1_N"/>
</dbReference>
<comment type="caution">
    <text evidence="8">The sequence shown here is derived from an EMBL/GenBank/DDBJ whole genome shotgun (WGS) entry which is preliminary data.</text>
</comment>
<dbReference type="CDD" id="cd16922">
    <property type="entry name" value="HATPase_EvgS-ArcB-TorS-like"/>
    <property type="match status" value="1"/>
</dbReference>
<evidence type="ECO:0000259" key="6">
    <source>
        <dbReference type="PROSITE" id="PS50109"/>
    </source>
</evidence>
<dbReference type="SUPFAM" id="SSF47384">
    <property type="entry name" value="Homodimeric domain of signal transducing histidine kinase"/>
    <property type="match status" value="1"/>
</dbReference>
<evidence type="ECO:0000256" key="3">
    <source>
        <dbReference type="ARBA" id="ARBA00022553"/>
    </source>
</evidence>
<dbReference type="Pfam" id="PF00072">
    <property type="entry name" value="Response_reg"/>
    <property type="match status" value="1"/>
</dbReference>
<dbReference type="PRINTS" id="PR00344">
    <property type="entry name" value="BCTRLSENSOR"/>
</dbReference>
<keyword evidence="8" id="KW-0067">ATP-binding</keyword>
<dbReference type="InterPro" id="IPR004358">
    <property type="entry name" value="Sig_transdc_His_kin-like_C"/>
</dbReference>
<dbReference type="SMART" id="SM00388">
    <property type="entry name" value="HisKA"/>
    <property type="match status" value="1"/>
</dbReference>
<comment type="catalytic activity">
    <reaction evidence="1">
        <text>ATP + protein L-histidine = ADP + protein N-phospho-L-histidine.</text>
        <dbReference type="EC" id="2.7.13.3"/>
    </reaction>
</comment>
<evidence type="ECO:0000313" key="8">
    <source>
        <dbReference type="EMBL" id="MCR2747412.1"/>
    </source>
</evidence>
<organism evidence="8 9">
    <name type="scientific">Limnobacter parvus</name>
    <dbReference type="NCBI Taxonomy" id="2939690"/>
    <lineage>
        <taxon>Bacteria</taxon>
        <taxon>Pseudomonadati</taxon>
        <taxon>Pseudomonadota</taxon>
        <taxon>Betaproteobacteria</taxon>
        <taxon>Burkholderiales</taxon>
        <taxon>Burkholderiaceae</taxon>
        <taxon>Limnobacter</taxon>
    </lineage>
</organism>
<protein>
    <recommendedName>
        <fullName evidence="2">histidine kinase</fullName>
        <ecNumber evidence="2">2.7.13.3</ecNumber>
    </recommendedName>
</protein>
<dbReference type="EMBL" id="JANKHG010000018">
    <property type="protein sequence ID" value="MCR2747412.1"/>
    <property type="molecule type" value="Genomic_DNA"/>
</dbReference>
<dbReference type="PANTHER" id="PTHR45339">
    <property type="entry name" value="HYBRID SIGNAL TRANSDUCTION HISTIDINE KINASE J"/>
    <property type="match status" value="1"/>
</dbReference>
<gene>
    <name evidence="8" type="ORF">NSP04_12185</name>
</gene>
<dbReference type="CDD" id="cd17546">
    <property type="entry name" value="REC_hyHK_CKI1_RcsC-like"/>
    <property type="match status" value="1"/>
</dbReference>
<dbReference type="InterPro" id="IPR003661">
    <property type="entry name" value="HisK_dim/P_dom"/>
</dbReference>
<evidence type="ECO:0000256" key="1">
    <source>
        <dbReference type="ARBA" id="ARBA00000085"/>
    </source>
</evidence>
<keyword evidence="8" id="KW-0547">Nucleotide-binding</keyword>
<dbReference type="Gene3D" id="3.30.565.10">
    <property type="entry name" value="Histidine kinase-like ATPase, C-terminal domain"/>
    <property type="match status" value="1"/>
</dbReference>
<dbReference type="InterPro" id="IPR036890">
    <property type="entry name" value="HATPase_C_sf"/>
</dbReference>
<dbReference type="Gene3D" id="1.10.287.130">
    <property type="match status" value="1"/>
</dbReference>
<evidence type="ECO:0000256" key="2">
    <source>
        <dbReference type="ARBA" id="ARBA00012438"/>
    </source>
</evidence>
<evidence type="ECO:0000256" key="5">
    <source>
        <dbReference type="SAM" id="Phobius"/>
    </source>
</evidence>
<feature type="domain" description="Histidine kinase" evidence="6">
    <location>
        <begin position="162"/>
        <end position="383"/>
    </location>
</feature>
<dbReference type="SMART" id="SM00387">
    <property type="entry name" value="HATPase_c"/>
    <property type="match status" value="1"/>
</dbReference>
<dbReference type="CDD" id="cd00082">
    <property type="entry name" value="HisKA"/>
    <property type="match status" value="1"/>
</dbReference>
<evidence type="ECO:0000259" key="7">
    <source>
        <dbReference type="PROSITE" id="PS50110"/>
    </source>
</evidence>
<dbReference type="Pfam" id="PF25487">
    <property type="entry name" value="ETR1_N"/>
    <property type="match status" value="1"/>
</dbReference>
<dbReference type="PANTHER" id="PTHR45339:SF5">
    <property type="entry name" value="HISTIDINE KINASE"/>
    <property type="match status" value="1"/>
</dbReference>
<keyword evidence="9" id="KW-1185">Reference proteome</keyword>
<feature type="transmembrane region" description="Helical" evidence="5">
    <location>
        <begin position="20"/>
        <end position="45"/>
    </location>
</feature>
<accession>A0ABT1XJF6</accession>
<dbReference type="Proteomes" id="UP001165267">
    <property type="component" value="Unassembled WGS sequence"/>
</dbReference>
<evidence type="ECO:0000256" key="4">
    <source>
        <dbReference type="PROSITE-ProRule" id="PRU00169"/>
    </source>
</evidence>
<feature type="domain" description="Response regulatory" evidence="7">
    <location>
        <begin position="542"/>
        <end position="661"/>
    </location>
</feature>
<dbReference type="GO" id="GO:0005524">
    <property type="term" value="F:ATP binding"/>
    <property type="evidence" value="ECO:0007669"/>
    <property type="project" value="UniProtKB-KW"/>
</dbReference>
<dbReference type="InterPro" id="IPR003594">
    <property type="entry name" value="HATPase_dom"/>
</dbReference>
<dbReference type="SUPFAM" id="SSF55874">
    <property type="entry name" value="ATPase domain of HSP90 chaperone/DNA topoisomerase II/histidine kinase"/>
    <property type="match status" value="1"/>
</dbReference>
<dbReference type="PROSITE" id="PS50110">
    <property type="entry name" value="RESPONSE_REGULATORY"/>
    <property type="match status" value="1"/>
</dbReference>
<dbReference type="EC" id="2.7.13.3" evidence="2"/>
<dbReference type="RefSeq" id="WP_257512624.1">
    <property type="nucleotide sequence ID" value="NZ_JANKHG010000018.1"/>
</dbReference>
<dbReference type="SUPFAM" id="SSF52172">
    <property type="entry name" value="CheY-like"/>
    <property type="match status" value="1"/>
</dbReference>
<evidence type="ECO:0000313" key="9">
    <source>
        <dbReference type="Proteomes" id="UP001165267"/>
    </source>
</evidence>
<dbReference type="SMART" id="SM00448">
    <property type="entry name" value="REC"/>
    <property type="match status" value="1"/>
</dbReference>
<feature type="modified residue" description="4-aspartylphosphate" evidence="4">
    <location>
        <position position="591"/>
    </location>
</feature>
<dbReference type="InterPro" id="IPR011006">
    <property type="entry name" value="CheY-like_superfamily"/>
</dbReference>
<dbReference type="Gene3D" id="3.40.50.2300">
    <property type="match status" value="1"/>
</dbReference>
<keyword evidence="3 4" id="KW-0597">Phosphoprotein</keyword>
<keyword evidence="5" id="KW-0472">Membrane</keyword>
<dbReference type="PROSITE" id="PS50109">
    <property type="entry name" value="HIS_KIN"/>
    <property type="match status" value="1"/>
</dbReference>
<reference evidence="8" key="1">
    <citation type="submission" date="2022-07" db="EMBL/GenBank/DDBJ databases">
        <authorList>
            <person name="Xamxidin M."/>
        </authorList>
    </citation>
    <scope>NUCLEOTIDE SEQUENCE</scope>
    <source>
        <strain evidence="8">YS8-69</strain>
    </source>
</reference>
<sequence length="664" mass="73222">MNNINEYLPHGFCIAWNPQLLAMHVISDILIALAYFSIPIGIVYVARKRAEAVFQPIYYLFAGFILACGVTHVMGILTLWIPLYYAQGIAKIATAAVSVATALYLLPKLKYIMALPNLEKLSQMNKDLSVEIESRKRSEASLIESQALAVQAQKIQSVFLANMSHEIRTPMNGVMGAIDLLLDTKLDEAQQRLAMASRKSAKSLLILLNDILDLSKVESGKMTLREEDVQLVSIFEEVASALSFEAEQKRLELVCPANNLVLTDYRADSVRLRQILLNLVGNAIKFTESGYVLVSCREIGRSDKESVLEFRIKDSGIGIPPAEKSNLFKRFKQLDNSSTRRAQGSGLGLAIVKELVDLMGGSIRVSSDLGKGTEFVFTLNLKFASVQMPCAWHQAQSGFEGTVYLAIDGKHTATYLAELFTRWGFKNRILDSSTVCDLSASLFKPGDVLLVSSRLMHELPSWGQSIEQLVAQAGVKIGLLVTESEQTQSGSMPWNKADRVIMTPLVQADVRKALDALTSKVESSPGLTAQALSEDRPKYRGRVLVVEDSTMNQMVICKVLESMSLEVVVANNGQECIDLLRVEKFDVVLMDGQMPVMDGYEATRIIRSGAFEGINSDIPVIALTAHAMSGEDQRCYDAGMNDYLTKPLSREKLNAVLAKYLAIE</sequence>
<proteinExistence type="predicted"/>
<dbReference type="InterPro" id="IPR005467">
    <property type="entry name" value="His_kinase_dom"/>
</dbReference>
<dbReference type="InterPro" id="IPR001789">
    <property type="entry name" value="Sig_transdc_resp-reg_receiver"/>
</dbReference>
<feature type="transmembrane region" description="Helical" evidence="5">
    <location>
        <begin position="57"/>
        <end position="82"/>
    </location>
</feature>
<dbReference type="Pfam" id="PF00512">
    <property type="entry name" value="HisKA"/>
    <property type="match status" value="1"/>
</dbReference>
<keyword evidence="5" id="KW-1133">Transmembrane helix</keyword>
<name>A0ABT1XJF6_9BURK</name>
<keyword evidence="5" id="KW-0812">Transmembrane</keyword>
<dbReference type="InterPro" id="IPR036097">
    <property type="entry name" value="HisK_dim/P_sf"/>
</dbReference>